<comment type="caution">
    <text evidence="2">The sequence shown here is derived from an EMBL/GenBank/DDBJ whole genome shotgun (WGS) entry which is preliminary data.</text>
</comment>
<proteinExistence type="predicted"/>
<keyword evidence="3" id="KW-1185">Reference proteome</keyword>
<name>A0ABU6CVG5_9GAMM</name>
<dbReference type="EMBL" id="JAYMYJ010000068">
    <property type="protein sequence ID" value="MEB4590846.1"/>
    <property type="molecule type" value="Genomic_DNA"/>
</dbReference>
<dbReference type="Proteomes" id="UP001308005">
    <property type="component" value="Unassembled WGS sequence"/>
</dbReference>
<dbReference type="InterPro" id="IPR018683">
    <property type="entry name" value="DUF2169"/>
</dbReference>
<evidence type="ECO:0000259" key="1">
    <source>
        <dbReference type="Pfam" id="PF09937"/>
    </source>
</evidence>
<protein>
    <submittedName>
        <fullName evidence="2">DUF2169 domain-containing protein</fullName>
    </submittedName>
</protein>
<dbReference type="Pfam" id="PF09937">
    <property type="entry name" value="DUF2169"/>
    <property type="match status" value="1"/>
</dbReference>
<dbReference type="RefSeq" id="WP_324694218.1">
    <property type="nucleotide sequence ID" value="NZ_JAYMYJ010000068.1"/>
</dbReference>
<sequence length="371" mass="40841">MELINATKMQAGYTQGVDSSGRESLVVVVKGTFTFPGYQQEPQLAETQVPLVMADTFGGAPGFSAPVYEADYSPIKPSCDVVLLGGAYAPGGKPVPHVQVGMKVGAVAKTFVVTGERRWEAGAAGVNPGYPAVFDYMPISYERAFGGVDNFLADPATHRAYLRNPVGKGFHARLDSDLVDGAPMPNTEAANQPVRIPNHDYAPLAFGPVGRNWEPRYRFGGTYDDEWLDKQFPFLPKDFDNRYFQCAPADQQMAYPAGGEDVILINLTPNGRVQFRLPTLAVPVVFFRKQGERHETQAVIDTIVLEPDKGTFSITWRASLPLRKSIFEIPQVLVGKMSKGWWRARELGKTWYPSLAHLATAKRREAAEEDA</sequence>
<evidence type="ECO:0000313" key="3">
    <source>
        <dbReference type="Proteomes" id="UP001308005"/>
    </source>
</evidence>
<gene>
    <name evidence="2" type="ORF">VSS37_07640</name>
</gene>
<organism evidence="2 3">
    <name type="scientific">Candidatus Thiothrix phosphatis</name>
    <dbReference type="NCBI Taxonomy" id="3112415"/>
    <lineage>
        <taxon>Bacteria</taxon>
        <taxon>Pseudomonadati</taxon>
        <taxon>Pseudomonadota</taxon>
        <taxon>Gammaproteobacteria</taxon>
        <taxon>Thiotrichales</taxon>
        <taxon>Thiotrichaceae</taxon>
        <taxon>Thiothrix</taxon>
    </lineage>
</organism>
<feature type="domain" description="DUF2169" evidence="1">
    <location>
        <begin position="21"/>
        <end position="317"/>
    </location>
</feature>
<reference evidence="3" key="1">
    <citation type="submission" date="2023-07" db="EMBL/GenBank/DDBJ databases">
        <title>The carbon used by Thiothrix.</title>
        <authorList>
            <person name="Chen L."/>
        </authorList>
    </citation>
    <scope>NUCLEOTIDE SEQUENCE [LARGE SCALE GENOMIC DNA]</scope>
</reference>
<evidence type="ECO:0000313" key="2">
    <source>
        <dbReference type="EMBL" id="MEB4590846.1"/>
    </source>
</evidence>
<accession>A0ABU6CVG5</accession>